<dbReference type="EMBL" id="RQJO01000011">
    <property type="protein sequence ID" value="RRB00147.1"/>
    <property type="molecule type" value="Genomic_DNA"/>
</dbReference>
<evidence type="ECO:0000313" key="2">
    <source>
        <dbReference type="Proteomes" id="UP000271925"/>
    </source>
</evidence>
<dbReference type="SUPFAM" id="SSF143880">
    <property type="entry name" value="NE0471 N-terminal domain-like"/>
    <property type="match status" value="1"/>
</dbReference>
<dbReference type="Gene3D" id="3.30.2020.10">
    <property type="entry name" value="NE0471-like N-terminal domain"/>
    <property type="match status" value="1"/>
</dbReference>
<proteinExistence type="predicted"/>
<name>A0A3P1BGA0_9BACT</name>
<dbReference type="AlphaFoldDB" id="A0A3P1BGA0"/>
<dbReference type="InterPro" id="IPR036782">
    <property type="entry name" value="NE0471-like_N"/>
</dbReference>
<dbReference type="Proteomes" id="UP000271925">
    <property type="component" value="Unassembled WGS sequence"/>
</dbReference>
<organism evidence="1 2">
    <name type="scientific">Larkinella rosea</name>
    <dbReference type="NCBI Taxonomy" id="2025312"/>
    <lineage>
        <taxon>Bacteria</taxon>
        <taxon>Pseudomonadati</taxon>
        <taxon>Bacteroidota</taxon>
        <taxon>Cytophagia</taxon>
        <taxon>Cytophagales</taxon>
        <taxon>Spirosomataceae</taxon>
        <taxon>Larkinella</taxon>
    </lineage>
</organism>
<gene>
    <name evidence="1" type="ORF">EHT25_25120</name>
</gene>
<sequence>MLPRIKQILLIEPYKVICLWNTGEVREVDLQTAINESKPQSPVAKLVDKQLFKQVKTDGRTLYWDDLLTMIDYDGSRKPAPLDFDPDVMYERSRLIA</sequence>
<comment type="caution">
    <text evidence="1">The sequence shown here is derived from an EMBL/GenBank/DDBJ whole genome shotgun (WGS) entry which is preliminary data.</text>
</comment>
<protein>
    <submittedName>
        <fullName evidence="1">DUF2442 domain-containing protein</fullName>
    </submittedName>
</protein>
<reference evidence="1 2" key="1">
    <citation type="submission" date="2018-11" db="EMBL/GenBank/DDBJ databases">
        <authorList>
            <person name="Zhou Z."/>
            <person name="Wang G."/>
        </authorList>
    </citation>
    <scope>NUCLEOTIDE SEQUENCE [LARGE SCALE GENOMIC DNA]</scope>
    <source>
        <strain evidence="1 2">KCTC52004</strain>
    </source>
</reference>
<accession>A0A3P1BGA0</accession>
<evidence type="ECO:0000313" key="1">
    <source>
        <dbReference type="EMBL" id="RRB00147.1"/>
    </source>
</evidence>
<dbReference type="OrthoDB" id="337567at2"/>
<keyword evidence="2" id="KW-1185">Reference proteome</keyword>